<sequence>MPLVGRYQNWSGESRDESHGSSDASPNLTDDSIEIVINKAKGELIGMTLGQKDNTGDGFTVTDITPNGALRRTLNSVIAYRRVNFKVGDVVTELNGKRLRHVTLFGVQSLLWSMLSLEGNISLKFTSKLPTEPELTLPTEGHEEHPLDKSHDRNSASSSSVSSASTNSRLSSSDPFLFDNATPTAEMSAVQFAVSPKEHTQVPPKSSKRPNEVVSDSDNSVTQPTKSNPDHYQHLQKNQDATSTPSMKLLLSSRGGVRRHRSNKLEERMLRRSVFNDYEASARKVIMRVPQKMNSWDEVVGGIHATHISPPLQSEEQFECSATTQQPTRVHSMEKFSDSEGRATGKSKSDAFERNWSEIFSVVVNPGDEKLEIKVAQGGSLCGIRLAGAIVCDLGSVSPKLPLKVGDLILKVENTPVANADPQDAEPMRLLVKRLRECPPLSSSDSNPETPEHQSSRQIRNGERRKSACAKKKTLSKYASTVKTSHEGVKQFKSKEQVPINEKVSGQNIAEKKMLRCIRDLSKGGFMQVPGSDLSKLGKSAPVPKANANLGFLDPSCYNRTVLASNPEGAYCYVPVTDAEFDNLQRKYGELTGEIIIVEITVKEIQEILTSNYRNPVAHQQPTTPLSSPTIPVTSFQKPSNHTNRRVLKTLGISLCGNKDLNQMAVLVCGLRPGSIAEVDGRIAIGDQLLELNEHVLYGRSHLNAGPLIRSCLLSVLHRSSSKRSKAPSSLCFVICRNPENLTNMAVAPLSYVTNSQKVSRRGSVDTASGIDLPLRSALQAQGSPIGRSTFEEVHATRLLRGRNGFGFAIMDKSFTNEPGIYIKQLVENSPAALDGTLRAGDRILRVDWHDALHASYDSVLEWLRSARHQVRIVVSRVRLFTGENRPLEEEEPYKMGFRKRLSAPLISSLIHAFMHSSASSASSKKSSLQFASMADTIASSKGGMGLSESKHKGLRQPTVSETFDLLSPNIGVSSEARRASCPDAVIPGFAKRLAAKNFLGVVPMSSLTQLAGPPIPVLPLGVVSACDEGSGGSSRTSEAALRGRYDTVLERFAAAYRSPHNRRNGGGRDEAESATTRPILPGQKTLICIPKNPSLSLGISLIGGSETSLGVLQVHEIFSEGAVALDGRLKPGDRLLAVNNESLSNLPYAVAVSTIVAAFSGQTPLQSELNLSSVVAATSPSHCANDSGFITLVVERPGAGVQTKWYDQEVTAVLLKKPGRGLGLCIVERSGPTLVTANGVSFSSSTTSTTPPTTPLNANQQPAVGTERSGLGVIIKGSAAQMDGRIMIGDQILAINDIDVENSSQEEVATLLVTAQGTVSLRLGRLKNQPIPINSVTAAFSAEQRLPTSKPLIVEPAKPFHLQSDEGDDSPLIFTRSRFVYSGGYVKGESSFGPI</sequence>
<reference evidence="3 4" key="1">
    <citation type="journal article" date="2013" name="Nat. Genet.">
        <title>The genome of the hydatid tapeworm Echinococcus granulosus.</title>
        <authorList>
            <person name="Zheng H."/>
            <person name="Zhang W."/>
            <person name="Zhang L."/>
            <person name="Zhang Z."/>
            <person name="Li J."/>
            <person name="Lu G."/>
            <person name="Zhu Y."/>
            <person name="Wang Y."/>
            <person name="Huang Y."/>
            <person name="Liu J."/>
            <person name="Kang H."/>
            <person name="Chen J."/>
            <person name="Wang L."/>
            <person name="Chen A."/>
            <person name="Yu S."/>
            <person name="Gao Z."/>
            <person name="Jin L."/>
            <person name="Gu W."/>
            <person name="Wang Z."/>
            <person name="Zhao L."/>
            <person name="Shi B."/>
            <person name="Wen H."/>
            <person name="Lin R."/>
            <person name="Jones M.K."/>
            <person name="Brejova B."/>
            <person name="Vinar T."/>
            <person name="Zhao G."/>
            <person name="McManus D.P."/>
            <person name="Chen Z."/>
            <person name="Zhou Y."/>
            <person name="Wang S."/>
        </authorList>
    </citation>
    <scope>NUCLEOTIDE SEQUENCE [LARGE SCALE GENOMIC DNA]</scope>
</reference>
<organism evidence="3 4">
    <name type="scientific">Echinococcus granulosus</name>
    <name type="common">Hydatid tapeworm</name>
    <dbReference type="NCBI Taxonomy" id="6210"/>
    <lineage>
        <taxon>Eukaryota</taxon>
        <taxon>Metazoa</taxon>
        <taxon>Spiralia</taxon>
        <taxon>Lophotrochozoa</taxon>
        <taxon>Platyhelminthes</taxon>
        <taxon>Cestoda</taxon>
        <taxon>Eucestoda</taxon>
        <taxon>Cyclophyllidea</taxon>
        <taxon>Taeniidae</taxon>
        <taxon>Echinococcus</taxon>
        <taxon>Echinococcus granulosus group</taxon>
    </lineage>
</organism>
<feature type="region of interest" description="Disordered" evidence="1">
    <location>
        <begin position="619"/>
        <end position="640"/>
    </location>
</feature>
<evidence type="ECO:0000256" key="1">
    <source>
        <dbReference type="SAM" id="MobiDB-lite"/>
    </source>
</evidence>
<feature type="region of interest" description="Disordered" evidence="1">
    <location>
        <begin position="133"/>
        <end position="175"/>
    </location>
</feature>
<feature type="compositionally biased region" description="Low complexity" evidence="1">
    <location>
        <begin position="155"/>
        <end position="174"/>
    </location>
</feature>
<accession>W6UPX9</accession>
<feature type="compositionally biased region" description="Basic and acidic residues" evidence="1">
    <location>
        <begin position="140"/>
        <end position="154"/>
    </location>
</feature>
<feature type="region of interest" description="Disordered" evidence="1">
    <location>
        <begin position="1243"/>
        <end position="1264"/>
    </location>
</feature>
<dbReference type="Proteomes" id="UP000019149">
    <property type="component" value="Unassembled WGS sequence"/>
</dbReference>
<dbReference type="EMBL" id="APAU02000031">
    <property type="protein sequence ID" value="EUB60352.1"/>
    <property type="molecule type" value="Genomic_DNA"/>
</dbReference>
<dbReference type="OrthoDB" id="6022711at2759"/>
<evidence type="ECO:0000259" key="2">
    <source>
        <dbReference type="PROSITE" id="PS50106"/>
    </source>
</evidence>
<feature type="region of interest" description="Disordered" evidence="1">
    <location>
        <begin position="1"/>
        <end position="29"/>
    </location>
</feature>
<dbReference type="STRING" id="6210.W6UPX9"/>
<dbReference type="InterPro" id="IPR001478">
    <property type="entry name" value="PDZ"/>
</dbReference>
<dbReference type="CTD" id="36340449"/>
<dbReference type="PROSITE" id="PS50106">
    <property type="entry name" value="PDZ"/>
    <property type="match status" value="5"/>
</dbReference>
<dbReference type="RefSeq" id="XP_024351548.1">
    <property type="nucleotide sequence ID" value="XM_024493983.1"/>
</dbReference>
<feature type="domain" description="PDZ" evidence="2">
    <location>
        <begin position="1275"/>
        <end position="1328"/>
    </location>
</feature>
<feature type="compositionally biased region" description="Polar residues" evidence="1">
    <location>
        <begin position="214"/>
        <end position="227"/>
    </location>
</feature>
<protein>
    <submittedName>
        <fullName evidence="3">Multiple PDZ domain protein</fullName>
    </submittedName>
</protein>
<keyword evidence="4" id="KW-1185">Reference proteome</keyword>
<dbReference type="InterPro" id="IPR036034">
    <property type="entry name" value="PDZ_sf"/>
</dbReference>
<dbReference type="PANTHER" id="PTHR19964">
    <property type="entry name" value="MULTIPLE PDZ DOMAIN PROTEIN"/>
    <property type="match status" value="1"/>
</dbReference>
<feature type="region of interest" description="Disordered" evidence="1">
    <location>
        <begin position="438"/>
        <end position="470"/>
    </location>
</feature>
<comment type="caution">
    <text evidence="3">The sequence shown here is derived from an EMBL/GenBank/DDBJ whole genome shotgun (WGS) entry which is preliminary data.</text>
</comment>
<dbReference type="CDD" id="cd00136">
    <property type="entry name" value="PDZ_canonical"/>
    <property type="match status" value="1"/>
</dbReference>
<feature type="domain" description="PDZ" evidence="2">
    <location>
        <begin position="633"/>
        <end position="711"/>
    </location>
</feature>
<feature type="domain" description="PDZ" evidence="2">
    <location>
        <begin position="796"/>
        <end position="879"/>
    </location>
</feature>
<feature type="compositionally biased region" description="Polar residues" evidence="1">
    <location>
        <begin position="235"/>
        <end position="246"/>
    </location>
</feature>
<dbReference type="KEGG" id="egl:EGR_04734"/>
<evidence type="ECO:0000313" key="3">
    <source>
        <dbReference type="EMBL" id="EUB60352.1"/>
    </source>
</evidence>
<feature type="region of interest" description="Disordered" evidence="1">
    <location>
        <begin position="194"/>
        <end position="246"/>
    </location>
</feature>
<feature type="domain" description="PDZ" evidence="2">
    <location>
        <begin position="34"/>
        <end position="111"/>
    </location>
</feature>
<dbReference type="PANTHER" id="PTHR19964:SF94">
    <property type="entry name" value="SYNTAXIN-BINDING PROTEIN 4-LIKE"/>
    <property type="match status" value="1"/>
</dbReference>
<name>W6UPX9_ECHGR</name>
<proteinExistence type="predicted"/>
<feature type="region of interest" description="Disordered" evidence="1">
    <location>
        <begin position="324"/>
        <end position="349"/>
    </location>
</feature>
<feature type="compositionally biased region" description="Basic and acidic residues" evidence="1">
    <location>
        <begin position="450"/>
        <end position="466"/>
    </location>
</feature>
<gene>
    <name evidence="3" type="ORF">EGR_04734</name>
</gene>
<dbReference type="InterPro" id="IPR051342">
    <property type="entry name" value="PDZ_scaffold"/>
</dbReference>
<dbReference type="SUPFAM" id="SSF50156">
    <property type="entry name" value="PDZ domain-like"/>
    <property type="match status" value="5"/>
</dbReference>
<feature type="domain" description="PDZ" evidence="2">
    <location>
        <begin position="1087"/>
        <end position="1156"/>
    </location>
</feature>
<evidence type="ECO:0000313" key="4">
    <source>
        <dbReference type="Proteomes" id="UP000019149"/>
    </source>
</evidence>
<dbReference type="Pfam" id="PF00595">
    <property type="entry name" value="PDZ"/>
    <property type="match status" value="4"/>
</dbReference>
<dbReference type="SMART" id="SM00228">
    <property type="entry name" value="PDZ"/>
    <property type="match status" value="5"/>
</dbReference>
<dbReference type="GeneID" id="36340449"/>
<feature type="compositionally biased region" description="Basic and acidic residues" evidence="1">
    <location>
        <begin position="331"/>
        <end position="349"/>
    </location>
</feature>
<dbReference type="Gene3D" id="2.30.42.10">
    <property type="match status" value="5"/>
</dbReference>